<reference evidence="4 5" key="1">
    <citation type="submission" date="2023-08" db="EMBL/GenBank/DDBJ databases">
        <title>Black Yeasts Isolated from many extreme environments.</title>
        <authorList>
            <person name="Coleine C."/>
            <person name="Stajich J.E."/>
            <person name="Selbmann L."/>
        </authorList>
    </citation>
    <scope>NUCLEOTIDE SEQUENCE [LARGE SCALE GENOMIC DNA]</scope>
    <source>
        <strain evidence="4 5">CCFEE 5792</strain>
    </source>
</reference>
<dbReference type="RefSeq" id="XP_064703371.1">
    <property type="nucleotide sequence ID" value="XM_064849616.1"/>
</dbReference>
<keyword evidence="5" id="KW-1185">Reference proteome</keyword>
<dbReference type="InterPro" id="IPR046896">
    <property type="entry name" value="Cup1-like_N"/>
</dbReference>
<proteinExistence type="predicted"/>
<dbReference type="Proteomes" id="UP001358417">
    <property type="component" value="Unassembled WGS sequence"/>
</dbReference>
<evidence type="ECO:0000313" key="4">
    <source>
        <dbReference type="EMBL" id="KAK5047865.1"/>
    </source>
</evidence>
<dbReference type="Pfam" id="PF05347">
    <property type="entry name" value="Complex1_LYR"/>
    <property type="match status" value="1"/>
</dbReference>
<dbReference type="CDD" id="cd20273">
    <property type="entry name" value="Complex1_LYR_unchar"/>
    <property type="match status" value="1"/>
</dbReference>
<evidence type="ECO:0000259" key="2">
    <source>
        <dbReference type="Pfam" id="PF05347"/>
    </source>
</evidence>
<accession>A0AAV9N4W1</accession>
<evidence type="ECO:0000256" key="1">
    <source>
        <dbReference type="SAM" id="MobiDB-lite"/>
    </source>
</evidence>
<dbReference type="EMBL" id="JAVRRD010000023">
    <property type="protein sequence ID" value="KAK5047865.1"/>
    <property type="molecule type" value="Genomic_DNA"/>
</dbReference>
<dbReference type="InterPro" id="IPR008011">
    <property type="entry name" value="Complex1_LYR_dom"/>
</dbReference>
<feature type="domain" description="Complex 1 LYR protein" evidence="2">
    <location>
        <begin position="6"/>
        <end position="42"/>
    </location>
</feature>
<gene>
    <name evidence="4" type="ORF">LTR84_006053</name>
</gene>
<name>A0AAV9N4W1_9EURO</name>
<dbReference type="GeneID" id="89974226"/>
<organism evidence="4 5">
    <name type="scientific">Exophiala bonariae</name>
    <dbReference type="NCBI Taxonomy" id="1690606"/>
    <lineage>
        <taxon>Eukaryota</taxon>
        <taxon>Fungi</taxon>
        <taxon>Dikarya</taxon>
        <taxon>Ascomycota</taxon>
        <taxon>Pezizomycotina</taxon>
        <taxon>Eurotiomycetes</taxon>
        <taxon>Chaetothyriomycetidae</taxon>
        <taxon>Chaetothyriales</taxon>
        <taxon>Herpotrichiellaceae</taxon>
        <taxon>Exophiala</taxon>
    </lineage>
</organism>
<evidence type="ECO:0008006" key="6">
    <source>
        <dbReference type="Google" id="ProtNLM"/>
    </source>
</evidence>
<dbReference type="AlphaFoldDB" id="A0AAV9N4W1"/>
<sequence>MTQTNPIHLYRSLLREASYLPLAPCRKYIHGFIKQSFHRHHHAPKNDGQQRRYPTLNAVLPATHKFSNGKILTLQKQTALLYRGRQFNSLLVRANQGDMKCFEKILRMTYGRIGRRRYELLHSFNSPILLPLGRNPPPEYCAPEPREAKRSPHWKPPNQMEALIASQAREQDLMPRNKSPKVKQLLSSNVPETNIWGKPLSARRKTNKLHKWYLQNTRAVLPPLPAKEYAELLAMVTGEVPFPEIPTRRPLGTTTTSPRTKRAFPNEIELDPAMRTTSQLLITGPQWRSSSGIPCPSTTASTGRGSTSGFGGHPNARARFTRRYMKRRLSRAVLVQTPLAHAAEKAERGITFSWTDGRAHDKIYKAAVPTLKEGSRQTDLLFG</sequence>
<evidence type="ECO:0000259" key="3">
    <source>
        <dbReference type="Pfam" id="PF20263"/>
    </source>
</evidence>
<feature type="region of interest" description="Disordered" evidence="1">
    <location>
        <begin position="285"/>
        <end position="318"/>
    </location>
</feature>
<protein>
    <recommendedName>
        <fullName evidence="6">Mitochondrial zinc maintenance protein 1, mitochondrial</fullName>
    </recommendedName>
</protein>
<feature type="domain" description="LYR motif-containing protein Cup1-like N-terminal" evidence="3">
    <location>
        <begin position="75"/>
        <end position="121"/>
    </location>
</feature>
<evidence type="ECO:0000313" key="5">
    <source>
        <dbReference type="Proteomes" id="UP001358417"/>
    </source>
</evidence>
<comment type="caution">
    <text evidence="4">The sequence shown here is derived from an EMBL/GenBank/DDBJ whole genome shotgun (WGS) entry which is preliminary data.</text>
</comment>
<dbReference type="Pfam" id="PF20263">
    <property type="entry name" value="LYRM2-like"/>
    <property type="match status" value="1"/>
</dbReference>